<evidence type="ECO:0000256" key="3">
    <source>
        <dbReference type="ARBA" id="ARBA00022691"/>
    </source>
</evidence>
<evidence type="ECO:0000256" key="1">
    <source>
        <dbReference type="ARBA" id="ARBA00022603"/>
    </source>
</evidence>
<dbReference type="Proteomes" id="UP001153069">
    <property type="component" value="Unassembled WGS sequence"/>
</dbReference>
<dbReference type="Gene3D" id="3.40.50.150">
    <property type="entry name" value="Vaccinia Virus protein VP39"/>
    <property type="match status" value="1"/>
</dbReference>
<dbReference type="PANTHER" id="PTHR46098:SF1">
    <property type="entry name" value="TRNA (CYTOSINE(38)-C(5))-METHYLTRANSFERASE"/>
    <property type="match status" value="1"/>
</dbReference>
<dbReference type="AlphaFoldDB" id="A0A9N8HQV1"/>
<proteinExistence type="inferred from homology"/>
<dbReference type="InterPro" id="IPR029063">
    <property type="entry name" value="SAM-dependent_MTases_sf"/>
</dbReference>
<reference evidence="5" key="1">
    <citation type="submission" date="2020-06" db="EMBL/GenBank/DDBJ databases">
        <authorList>
            <consortium name="Plant Systems Biology data submission"/>
        </authorList>
    </citation>
    <scope>NUCLEOTIDE SEQUENCE</scope>
    <source>
        <strain evidence="5">D6</strain>
    </source>
</reference>
<comment type="similarity">
    <text evidence="4">Belongs to the class I-like SAM-binding methyltransferase superfamily. C5-methyltransferase family.</text>
</comment>
<gene>
    <name evidence="5" type="ORF">SEMRO_1329_G263260.1</name>
</gene>
<dbReference type="GO" id="GO:0008168">
    <property type="term" value="F:methyltransferase activity"/>
    <property type="evidence" value="ECO:0007669"/>
    <property type="project" value="UniProtKB-KW"/>
</dbReference>
<dbReference type="GO" id="GO:0032259">
    <property type="term" value="P:methylation"/>
    <property type="evidence" value="ECO:0007669"/>
    <property type="project" value="UniProtKB-KW"/>
</dbReference>
<dbReference type="SUPFAM" id="SSF53335">
    <property type="entry name" value="S-adenosyl-L-methionine-dependent methyltransferases"/>
    <property type="match status" value="1"/>
</dbReference>
<evidence type="ECO:0000256" key="2">
    <source>
        <dbReference type="ARBA" id="ARBA00022679"/>
    </source>
</evidence>
<dbReference type="InterPro" id="IPR050750">
    <property type="entry name" value="C5-MTase"/>
</dbReference>
<dbReference type="PROSITE" id="PS00094">
    <property type="entry name" value="C5_MTASE_1"/>
    <property type="match status" value="1"/>
</dbReference>
<protein>
    <submittedName>
        <fullName evidence="5">Modification methylase (Partial)</fullName>
    </submittedName>
</protein>
<keyword evidence="3 4" id="KW-0949">S-adenosyl-L-methionine</keyword>
<comment type="caution">
    <text evidence="5">The sequence shown here is derived from an EMBL/GenBank/DDBJ whole genome shotgun (WGS) entry which is preliminary data.</text>
</comment>
<evidence type="ECO:0000313" key="6">
    <source>
        <dbReference type="Proteomes" id="UP001153069"/>
    </source>
</evidence>
<feature type="active site" evidence="4">
    <location>
        <position position="62"/>
    </location>
</feature>
<dbReference type="InterPro" id="IPR001525">
    <property type="entry name" value="C5_MeTfrase"/>
</dbReference>
<feature type="non-terminal residue" evidence="5">
    <location>
        <position position="146"/>
    </location>
</feature>
<dbReference type="EMBL" id="CAICTM010001327">
    <property type="protein sequence ID" value="CAB9522671.1"/>
    <property type="molecule type" value="Genomic_DNA"/>
</dbReference>
<evidence type="ECO:0000313" key="5">
    <source>
        <dbReference type="EMBL" id="CAB9522671.1"/>
    </source>
</evidence>
<keyword evidence="1 4" id="KW-0489">Methyltransferase</keyword>
<keyword evidence="2 4" id="KW-0808">Transferase</keyword>
<dbReference type="OrthoDB" id="40157at2759"/>
<dbReference type="PROSITE" id="PS51679">
    <property type="entry name" value="SAM_MT_C5"/>
    <property type="match status" value="1"/>
</dbReference>
<sequence>MGGFRVALDRLGGRCVFASELDRFCIANYQVNFGGDRPAGDITRIQSDWIPSHDLLVGGFPCQPFSSSGKQRGLQDPRGQLFREIVRILQDKQPKAFLLENVRGLYLHNQGKTYQLLQEELEDCGYVVKSQLLDAVNLLPQERCRL</sequence>
<keyword evidence="6" id="KW-1185">Reference proteome</keyword>
<dbReference type="Pfam" id="PF00145">
    <property type="entry name" value="DNA_methylase"/>
    <property type="match status" value="1"/>
</dbReference>
<evidence type="ECO:0000256" key="4">
    <source>
        <dbReference type="PROSITE-ProRule" id="PRU01016"/>
    </source>
</evidence>
<dbReference type="PANTHER" id="PTHR46098">
    <property type="entry name" value="TRNA (CYTOSINE(38)-C(5))-METHYLTRANSFERASE"/>
    <property type="match status" value="1"/>
</dbReference>
<dbReference type="InterPro" id="IPR018117">
    <property type="entry name" value="C5_DNA_meth_AS"/>
</dbReference>
<dbReference type="NCBIfam" id="TIGR00675">
    <property type="entry name" value="dcm"/>
    <property type="match status" value="1"/>
</dbReference>
<name>A0A9N8HQV1_9STRA</name>
<organism evidence="5 6">
    <name type="scientific">Seminavis robusta</name>
    <dbReference type="NCBI Taxonomy" id="568900"/>
    <lineage>
        <taxon>Eukaryota</taxon>
        <taxon>Sar</taxon>
        <taxon>Stramenopiles</taxon>
        <taxon>Ochrophyta</taxon>
        <taxon>Bacillariophyta</taxon>
        <taxon>Bacillariophyceae</taxon>
        <taxon>Bacillariophycidae</taxon>
        <taxon>Naviculales</taxon>
        <taxon>Naviculaceae</taxon>
        <taxon>Seminavis</taxon>
    </lineage>
</organism>
<accession>A0A9N8HQV1</accession>